<feature type="domain" description="Protein kinase" evidence="7">
    <location>
        <begin position="155"/>
        <end position="276"/>
    </location>
</feature>
<dbReference type="PANTHER" id="PTHR27002:SF932">
    <property type="entry name" value="RECEPTOR-LIKE SERINE_THREONINE-PROTEIN KINASE"/>
    <property type="match status" value="1"/>
</dbReference>
<keyword evidence="6" id="KW-0460">Magnesium</keyword>
<dbReference type="PANTHER" id="PTHR27002">
    <property type="entry name" value="RECEPTOR-LIKE SERINE/THREONINE-PROTEIN KINASE SD1-8"/>
    <property type="match status" value="1"/>
</dbReference>
<keyword evidence="3" id="KW-0547">Nucleotide-binding</keyword>
<evidence type="ECO:0000259" key="8">
    <source>
        <dbReference type="PROSITE" id="PS51851"/>
    </source>
</evidence>
<dbReference type="PROSITE" id="PS51851">
    <property type="entry name" value="KARI_C"/>
    <property type="match status" value="1"/>
</dbReference>
<protein>
    <submittedName>
        <fullName evidence="9">G-type lectin S-receptor-like serine/threonine-protein kinase</fullName>
    </submittedName>
</protein>
<dbReference type="Proteomes" id="UP001151760">
    <property type="component" value="Unassembled WGS sequence"/>
</dbReference>
<keyword evidence="1" id="KW-0723">Serine/threonine-protein kinase</keyword>
<keyword evidence="6" id="KW-0100">Branched-chain amino acid biosynthesis</keyword>
<evidence type="ECO:0000259" key="7">
    <source>
        <dbReference type="PROSITE" id="PS50011"/>
    </source>
</evidence>
<dbReference type="InterPro" id="IPR013328">
    <property type="entry name" value="6PGD_dom2"/>
</dbReference>
<dbReference type="Gene3D" id="1.10.1040.10">
    <property type="entry name" value="N-(1-d-carboxylethyl)-l-norvaline Dehydrogenase, domain 2"/>
    <property type="match status" value="1"/>
</dbReference>
<proteinExistence type="inferred from homology"/>
<feature type="binding site" evidence="6">
    <location>
        <position position="98"/>
    </location>
    <ligand>
        <name>Mg(2+)</name>
        <dbReference type="ChEBI" id="CHEBI:18420"/>
        <label>1</label>
    </ligand>
</feature>
<dbReference type="InterPro" id="IPR000719">
    <property type="entry name" value="Prot_kinase_dom"/>
</dbReference>
<keyword evidence="4" id="KW-0418">Kinase</keyword>
<reference evidence="9" key="2">
    <citation type="submission" date="2022-01" db="EMBL/GenBank/DDBJ databases">
        <authorList>
            <person name="Yamashiro T."/>
            <person name="Shiraishi A."/>
            <person name="Satake H."/>
            <person name="Nakayama K."/>
        </authorList>
    </citation>
    <scope>NUCLEOTIDE SEQUENCE</scope>
</reference>
<evidence type="ECO:0000256" key="1">
    <source>
        <dbReference type="ARBA" id="ARBA00022527"/>
    </source>
</evidence>
<keyword evidence="6" id="KW-0028">Amino-acid biosynthesis</keyword>
<dbReference type="Pfam" id="PF07714">
    <property type="entry name" value="PK_Tyr_Ser-Thr"/>
    <property type="match status" value="1"/>
</dbReference>
<evidence type="ECO:0000256" key="2">
    <source>
        <dbReference type="ARBA" id="ARBA00022679"/>
    </source>
</evidence>
<dbReference type="PROSITE" id="PS50011">
    <property type="entry name" value="PROTEIN_KINASE_DOM"/>
    <property type="match status" value="1"/>
</dbReference>
<comment type="caution">
    <text evidence="9">The sequence shown here is derived from an EMBL/GenBank/DDBJ whole genome shotgun (WGS) entry which is preliminary data.</text>
</comment>
<organism evidence="9 10">
    <name type="scientific">Tanacetum coccineum</name>
    <dbReference type="NCBI Taxonomy" id="301880"/>
    <lineage>
        <taxon>Eukaryota</taxon>
        <taxon>Viridiplantae</taxon>
        <taxon>Streptophyta</taxon>
        <taxon>Embryophyta</taxon>
        <taxon>Tracheophyta</taxon>
        <taxon>Spermatophyta</taxon>
        <taxon>Magnoliopsida</taxon>
        <taxon>eudicotyledons</taxon>
        <taxon>Gunneridae</taxon>
        <taxon>Pentapetalae</taxon>
        <taxon>asterids</taxon>
        <taxon>campanulids</taxon>
        <taxon>Asterales</taxon>
        <taxon>Asteraceae</taxon>
        <taxon>Asteroideae</taxon>
        <taxon>Anthemideae</taxon>
        <taxon>Anthemidinae</taxon>
        <taxon>Tanacetum</taxon>
    </lineage>
</organism>
<keyword evidence="5" id="KW-0067">ATP-binding</keyword>
<keyword evidence="6" id="KW-0560">Oxidoreductase</keyword>
<evidence type="ECO:0000256" key="5">
    <source>
        <dbReference type="ARBA" id="ARBA00022840"/>
    </source>
</evidence>
<evidence type="ECO:0000256" key="6">
    <source>
        <dbReference type="PROSITE-ProRule" id="PRU01198"/>
    </source>
</evidence>
<dbReference type="SUPFAM" id="SSF56112">
    <property type="entry name" value="Protein kinase-like (PK-like)"/>
    <property type="match status" value="1"/>
</dbReference>
<dbReference type="Gene3D" id="3.30.200.20">
    <property type="entry name" value="Phosphorylase Kinase, domain 1"/>
    <property type="match status" value="1"/>
</dbReference>
<gene>
    <name evidence="9" type="ORF">Tco_0800136</name>
</gene>
<evidence type="ECO:0000256" key="3">
    <source>
        <dbReference type="ARBA" id="ARBA00022741"/>
    </source>
</evidence>
<comment type="caution">
    <text evidence="6">Lacks conserved residue(s) required for the propagation of feature annotation.</text>
</comment>
<dbReference type="EMBL" id="BQNB010011637">
    <property type="protein sequence ID" value="GJS93168.1"/>
    <property type="molecule type" value="Genomic_DNA"/>
</dbReference>
<name>A0ABQ4ZWG1_9ASTR</name>
<keyword evidence="6" id="KW-0479">Metal-binding</keyword>
<reference evidence="9" key="1">
    <citation type="journal article" date="2022" name="Int. J. Mol. Sci.">
        <title>Draft Genome of Tanacetum Coccineum: Genomic Comparison of Closely Related Tanacetum-Family Plants.</title>
        <authorList>
            <person name="Yamashiro T."/>
            <person name="Shiraishi A."/>
            <person name="Nakayama K."/>
            <person name="Satake H."/>
        </authorList>
    </citation>
    <scope>NUCLEOTIDE SEQUENCE</scope>
</reference>
<evidence type="ECO:0000313" key="10">
    <source>
        <dbReference type="Proteomes" id="UP001151760"/>
    </source>
</evidence>
<keyword evidence="10" id="KW-1185">Reference proteome</keyword>
<accession>A0ABQ4ZWG1</accession>
<feature type="binding site" evidence="6">
    <location>
        <position position="94"/>
    </location>
    <ligand>
        <name>Mg(2+)</name>
        <dbReference type="ChEBI" id="CHEBI:18420"/>
        <label>1</label>
    </ligand>
</feature>
<dbReference type="InterPro" id="IPR000506">
    <property type="entry name" value="KARI_C"/>
</dbReference>
<evidence type="ECO:0000256" key="4">
    <source>
        <dbReference type="ARBA" id="ARBA00022777"/>
    </source>
</evidence>
<keyword evidence="2" id="KW-0808">Transferase</keyword>
<dbReference type="InterPro" id="IPR001245">
    <property type="entry name" value="Ser-Thr/Tyr_kinase_cat_dom"/>
</dbReference>
<comment type="similarity">
    <text evidence="6">Belongs to the ketol-acid reductoisomerase family.</text>
</comment>
<sequence length="276" mass="30753">MTIDVMCVTSIRTTMISAGCAAKQAYDNLILILRVISIRPFEKAKSSKIAESSNSSTSPQDVDGRATDVPLGWSVALGSPFTFATTLEQEYMSDIFGERGILLGVVHGIVESLFRRYIKHTMHEELAYKNTVECITIVISKTITTKKVVKATDIFSDSNKIREGGFGPVYKGVLENGQEVAVKHLSDTSHQGFDEFKNELISIAKLHHRNLVKLLGYCIHENEMILIYEYMINKSLDSIKSGLTPHYWNPKISDFRLARKFVGQDASAKTKKVVGT</sequence>
<feature type="binding site" evidence="6">
    <location>
        <position position="94"/>
    </location>
    <ligand>
        <name>Mg(2+)</name>
        <dbReference type="ChEBI" id="CHEBI:18420"/>
        <label>2</label>
    </ligand>
</feature>
<dbReference type="InterPro" id="IPR011009">
    <property type="entry name" value="Kinase-like_dom_sf"/>
</dbReference>
<feature type="domain" description="KARI C-terminal knotted" evidence="8">
    <location>
        <begin position="86"/>
        <end position="214"/>
    </location>
</feature>
<evidence type="ECO:0000313" key="9">
    <source>
        <dbReference type="EMBL" id="GJS93168.1"/>
    </source>
</evidence>